<evidence type="ECO:0000313" key="2">
    <source>
        <dbReference type="Proteomes" id="UP000070344"/>
    </source>
</evidence>
<dbReference type="EMBL" id="LHXV01000008">
    <property type="protein sequence ID" value="KXB01565.1"/>
    <property type="molecule type" value="Genomic_DNA"/>
</dbReference>
<protein>
    <submittedName>
        <fullName evidence="1">Uncharacterized protein</fullName>
    </submittedName>
</protein>
<proteinExistence type="predicted"/>
<comment type="caution">
    <text evidence="1">The sequence shown here is derived from an EMBL/GenBank/DDBJ whole genome shotgun (WGS) entry which is preliminary data.</text>
</comment>
<dbReference type="AlphaFoldDB" id="A0A133V549"/>
<dbReference type="Proteomes" id="UP000070344">
    <property type="component" value="Unassembled WGS sequence"/>
</dbReference>
<evidence type="ECO:0000313" key="1">
    <source>
        <dbReference type="EMBL" id="KXB01565.1"/>
    </source>
</evidence>
<reference evidence="1 2" key="1">
    <citation type="journal article" date="2016" name="Sci. Rep.">
        <title>Metabolic traits of an uncultured archaeal lineage -MSBL1- from brine pools of the Red Sea.</title>
        <authorList>
            <person name="Mwirichia R."/>
            <person name="Alam I."/>
            <person name="Rashid M."/>
            <person name="Vinu M."/>
            <person name="Ba-Alawi W."/>
            <person name="Anthony Kamau A."/>
            <person name="Kamanda Ngugi D."/>
            <person name="Goker M."/>
            <person name="Klenk H.P."/>
            <person name="Bajic V."/>
            <person name="Stingl U."/>
        </authorList>
    </citation>
    <scope>NUCLEOTIDE SEQUENCE [LARGE SCALE GENOMIC DNA]</scope>
    <source>
        <strain evidence="1">SCGC-AAA259O05</strain>
    </source>
</reference>
<gene>
    <name evidence="1" type="ORF">AKJ41_01090</name>
</gene>
<organism evidence="1 2">
    <name type="scientific">candidate division MSBL1 archaeon SCGC-AAA259O05</name>
    <dbReference type="NCBI Taxonomy" id="1698271"/>
    <lineage>
        <taxon>Archaea</taxon>
        <taxon>Methanobacteriati</taxon>
        <taxon>Methanobacteriota</taxon>
        <taxon>candidate division MSBL1</taxon>
    </lineage>
</organism>
<sequence length="227" mass="26320">MLKVQTTRKVSEQAFERAHRIARKEDIDRGGLYDSRSGAINIWCSPRDKPAGYGYEIRKGALNYPRDYIATITSRRNKPEKCTVRLELQVDPERGGTESLGRRAEPTNEELKWAREKLDNLVERGRKEEVMEEFLVCPFCGDKIETVAFIDFIRHISNHIDVVSVERGGGGKRDPACKWRDPLPIRLRSEEGEKMMDGFFPSGFRYVLSRIFLSHQMIEKEVKNRED</sequence>
<name>A0A133V549_9EURY</name>
<keyword evidence="2" id="KW-1185">Reference proteome</keyword>
<accession>A0A133V549</accession>